<comment type="caution">
    <text evidence="3">The sequence shown here is derived from an EMBL/GenBank/DDBJ whole genome shotgun (WGS) entry which is preliminary data.</text>
</comment>
<dbReference type="Pfam" id="PF04403">
    <property type="entry name" value="PqiA"/>
    <property type="match status" value="2"/>
</dbReference>
<sequence length="1698" mass="186541">MLAAVERSASDLQGRRNVPTRLGSSNERHIVDFAADDYPKPKPAEQVQVAFGSWEMPHLKYQYENPDTSRSTRLDLLAHLDQRLSKQTTVQEAIDCGMLDMLLEFLQDIEKARLPDGLVDTYIRLLAIKVIHRMARSTIGRAGIISRGSTLETLIREEILFSPSCWLTRRTAASILLEASRFAQGAARLFDIGYLRILYDRVRFRSSSGPEEERSDVRSLVFEILANIVAVGPSDAGRIAARFPGLPLLIPSTTTNSTLISTLRFLVEVSLVGPEAKEAIAAGTTFTGMVVPLLMSPDSPPGVVDLGWALAASLTVIKGVKYEVWDSGADLFEHALERLRTERPVSHVLRHVIQVVANLQELPSIREWFLKHGAAEILDNIIAEAGQDCVVVKLATTTAELLRYKPALIRDLMPLAGGDDAPLPPSRRGVGGNESYRTRGRRQQAEHRSTVARVIRSVLRLLWRCALQIFYFARFNVLLLLVVTAYACFFQGISLPIVTIKGDFMGQGSINITKSTLESLENFFEEGFYLPGVLVLFCSVVVPIVKLLMMLVIFIIRHTFPEKAHQLMFVLRIIAKYQMLDIFVTVIMVAFLNQDVMRTTLQTGFYYYLAFCLLSIGATQVLWSMLPDRPQALYAQQLARWMHDRQAEIAFKNITGRSPDPADYPSLVHNSSRNAEAYPSVPFGEASLEDVRPAGRSANSEYQRHGETPALAEPGGVSTPGKPPRHGARACSSAEEVEDRGGDTQVRISRTPSFGAASEPAAFRSPTPSNGDQQQHREPGRESPDNKAEDGALVVWPARTADQHKGGDFSEVTSVVSSFNFTQGKAKQSLCRSILTCGGCCRGFEFSLDTFFLYGACITFYIGLYWSLYHSVLTVKVAFRESLIVSQSTLSLFGMIDVLVGQRGGINYLIPAVVFAVFALIVPCVQVTGIFIAGTLHVLPCHKTSHMCADFYRWLLYLIDYISDWAMMDVFSVAMFTTLISLNAFDALRADAPPGLLSGFYFLLMAGLASMDLATQTHELLMDAMARNVVEMATEMIILEHEQEESLRDAEYPAVGDLGITPKSRASSVGWPTAEGDIKAIADRPNAVEWSGDAATVGRYQRALSLPAEGPEALSLAERLQAHIPDRGGAAEPSSTATLTEPLLRRQPQQQSIVLPTGTFKSATATFGDLGNRSELGTDITSLSRRDPSEWQTFRILRRELRRNASRAQKQATSAVASAMSSPPISPAVSRRSGDERDIEEGQALVGAAQNACLVAPAASEAVMRRTKSLVTLPRSKSSVLATDEQQLHRKRSLLSSVAGCRSVADSALSAPGTEKKIPAVLEAARRKVEQYVDMEAIVNSPRRRKVEADGSPHGSKLTGGDSGAVRGTTGEDKKPHYRIVAADESGSDSDNDAAADKAVPPLWKRLLQRMTGTVLIIKGVSWGIFFIVWSMHTTMPPVDLDVINLSLRGNLPLVNNALQAALPSSLGACTVDSMHLAPQPCVGNSSLYYVRERVYEVNARWVTGLKTTKLENIYLSVPKENRLALSIEGVIGELPLSLFVGQCVTPDTWFTGRCDKLWDNTDACCGTDKHFQVVLQSVCSEEYPYVRQITVENITVQQITIQEQFLGLISISLSDVTTSLQEALTKELQPFLMNNAFIPWGGATLSLGELINKILSLNINRDSTGEEKFQCPKPPIGGFGPREYEKQGVLQRTFGGR</sequence>
<feature type="compositionally biased region" description="Basic and acidic residues" evidence="1">
    <location>
        <begin position="774"/>
        <end position="789"/>
    </location>
</feature>
<feature type="region of interest" description="Disordered" evidence="1">
    <location>
        <begin position="1205"/>
        <end position="1237"/>
    </location>
</feature>
<feature type="transmembrane region" description="Helical" evidence="2">
    <location>
        <begin position="908"/>
        <end position="933"/>
    </location>
</feature>
<feature type="transmembrane region" description="Helical" evidence="2">
    <location>
        <begin position="577"/>
        <end position="593"/>
    </location>
</feature>
<name>A0A7J6NYW7_PEROL</name>
<evidence type="ECO:0000256" key="2">
    <source>
        <dbReference type="SAM" id="Phobius"/>
    </source>
</evidence>
<evidence type="ECO:0000313" key="4">
    <source>
        <dbReference type="Proteomes" id="UP000553632"/>
    </source>
</evidence>
<evidence type="ECO:0000313" key="3">
    <source>
        <dbReference type="EMBL" id="KAF4688710.1"/>
    </source>
</evidence>
<organism evidence="3 4">
    <name type="scientific">Perkinsus olseni</name>
    <name type="common">Perkinsus atlanticus</name>
    <dbReference type="NCBI Taxonomy" id="32597"/>
    <lineage>
        <taxon>Eukaryota</taxon>
        <taxon>Sar</taxon>
        <taxon>Alveolata</taxon>
        <taxon>Perkinsozoa</taxon>
        <taxon>Perkinsea</taxon>
        <taxon>Perkinsida</taxon>
        <taxon>Perkinsidae</taxon>
        <taxon>Perkinsus</taxon>
    </lineage>
</organism>
<dbReference type="Gene3D" id="1.25.10.10">
    <property type="entry name" value="Leucine-rich Repeat Variant"/>
    <property type="match status" value="1"/>
</dbReference>
<accession>A0A7J6NYW7</accession>
<dbReference type="Proteomes" id="UP000553632">
    <property type="component" value="Unassembled WGS sequence"/>
</dbReference>
<dbReference type="SUPFAM" id="SSF48371">
    <property type="entry name" value="ARM repeat"/>
    <property type="match status" value="1"/>
</dbReference>
<feature type="transmembrane region" description="Helical" evidence="2">
    <location>
        <begin position="996"/>
        <end position="1015"/>
    </location>
</feature>
<feature type="transmembrane region" description="Helical" evidence="2">
    <location>
        <begin position="954"/>
        <end position="976"/>
    </location>
</feature>
<feature type="region of interest" description="Disordered" evidence="1">
    <location>
        <begin position="1343"/>
        <end position="1377"/>
    </location>
</feature>
<feature type="transmembrane region" description="Helical" evidence="2">
    <location>
        <begin position="469"/>
        <end position="493"/>
    </location>
</feature>
<feature type="transmembrane region" description="Helical" evidence="2">
    <location>
        <begin position="851"/>
        <end position="869"/>
    </location>
</feature>
<dbReference type="EMBL" id="JABANO010039930">
    <property type="protein sequence ID" value="KAF4688710.1"/>
    <property type="molecule type" value="Genomic_DNA"/>
</dbReference>
<feature type="transmembrane region" description="Helical" evidence="2">
    <location>
        <begin position="528"/>
        <end position="556"/>
    </location>
</feature>
<proteinExistence type="predicted"/>
<gene>
    <name evidence="3" type="ORF">FOZ63_020559</name>
</gene>
<feature type="region of interest" description="Disordered" evidence="1">
    <location>
        <begin position="423"/>
        <end position="444"/>
    </location>
</feature>
<feature type="transmembrane region" description="Helical" evidence="2">
    <location>
        <begin position="605"/>
        <end position="626"/>
    </location>
</feature>
<dbReference type="InterPro" id="IPR007498">
    <property type="entry name" value="PqiA-like"/>
</dbReference>
<dbReference type="InterPro" id="IPR016024">
    <property type="entry name" value="ARM-type_fold"/>
</dbReference>
<keyword evidence="4" id="KW-1185">Reference proteome</keyword>
<dbReference type="InterPro" id="IPR011989">
    <property type="entry name" value="ARM-like"/>
</dbReference>
<keyword evidence="2" id="KW-1133">Transmembrane helix</keyword>
<dbReference type="OMA" id="WDNTDAC"/>
<feature type="region of interest" description="Disordered" evidence="1">
    <location>
        <begin position="695"/>
        <end position="789"/>
    </location>
</feature>
<feature type="compositionally biased region" description="Low complexity" evidence="1">
    <location>
        <begin position="1212"/>
        <end position="1230"/>
    </location>
</feature>
<protein>
    <submittedName>
        <fullName evidence="3">Uncharacterized protein</fullName>
    </submittedName>
</protein>
<reference evidence="3 4" key="1">
    <citation type="submission" date="2020-04" db="EMBL/GenBank/DDBJ databases">
        <title>Perkinsus olseni comparative genomics.</title>
        <authorList>
            <person name="Bogema D.R."/>
        </authorList>
    </citation>
    <scope>NUCLEOTIDE SEQUENCE [LARGE SCALE GENOMIC DNA]</scope>
    <source>
        <strain evidence="3 4">ATCC PRA-207</strain>
    </source>
</reference>
<evidence type="ECO:0000256" key="1">
    <source>
        <dbReference type="SAM" id="MobiDB-lite"/>
    </source>
</evidence>
<keyword evidence="2" id="KW-0472">Membrane</keyword>
<feature type="region of interest" description="Disordered" evidence="1">
    <location>
        <begin position="1"/>
        <end position="22"/>
    </location>
</feature>
<keyword evidence="2" id="KW-0812">Transmembrane</keyword>